<name>A0A1W6YH74_9BORD</name>
<evidence type="ECO:0000256" key="1">
    <source>
        <dbReference type="ARBA" id="ARBA00006987"/>
    </source>
</evidence>
<dbReference type="RefSeq" id="WP_086063648.1">
    <property type="nucleotide sequence ID" value="NZ_CP021108.1"/>
</dbReference>
<dbReference type="Pfam" id="PF03401">
    <property type="entry name" value="TctC"/>
    <property type="match status" value="1"/>
</dbReference>
<organism evidence="3 4">
    <name type="scientific">Bordetella genomosp. 8</name>
    <dbReference type="NCBI Taxonomy" id="1416806"/>
    <lineage>
        <taxon>Bacteria</taxon>
        <taxon>Pseudomonadati</taxon>
        <taxon>Pseudomonadota</taxon>
        <taxon>Betaproteobacteria</taxon>
        <taxon>Burkholderiales</taxon>
        <taxon>Alcaligenaceae</taxon>
        <taxon>Bordetella</taxon>
    </lineage>
</organism>
<dbReference type="PANTHER" id="PTHR42928:SF5">
    <property type="entry name" value="BLR1237 PROTEIN"/>
    <property type="match status" value="1"/>
</dbReference>
<dbReference type="KEGG" id="bgv:CAL12_05925"/>
<keyword evidence="4" id="KW-1185">Reference proteome</keyword>
<comment type="similarity">
    <text evidence="1">Belongs to the UPF0065 (bug) family.</text>
</comment>
<gene>
    <name evidence="3" type="ORF">CAL12_05925</name>
</gene>
<dbReference type="AlphaFoldDB" id="A0A1W6YH74"/>
<reference evidence="3 4" key="1">
    <citation type="submission" date="2017-05" db="EMBL/GenBank/DDBJ databases">
        <title>Complete and WGS of Bordetella genogroups.</title>
        <authorList>
            <person name="Spilker T."/>
            <person name="LiPuma J."/>
        </authorList>
    </citation>
    <scope>NUCLEOTIDE SEQUENCE [LARGE SCALE GENOMIC DNA]</scope>
    <source>
        <strain evidence="3 4">AU19157</strain>
    </source>
</reference>
<evidence type="ECO:0000313" key="4">
    <source>
        <dbReference type="Proteomes" id="UP000194151"/>
    </source>
</evidence>
<dbReference type="EMBL" id="CP021108">
    <property type="protein sequence ID" value="ARP80417.1"/>
    <property type="molecule type" value="Genomic_DNA"/>
</dbReference>
<feature type="signal peptide" evidence="2">
    <location>
        <begin position="1"/>
        <end position="28"/>
    </location>
</feature>
<proteinExistence type="inferred from homology"/>
<dbReference type="SUPFAM" id="SSF53850">
    <property type="entry name" value="Periplasmic binding protein-like II"/>
    <property type="match status" value="1"/>
</dbReference>
<accession>A0A1W6YH74</accession>
<sequence length="328" mass="34456">MFDKALSRRRMLRMSVGTVAVAYLPAQAQGNWPSQPIRIVVGNTAGGTQDPMARIVAGGMSKELGVSVIVENRPGANSNIGAEVTARSRPDGYTLYVYSTSNAINASLYPKLNYDPVRDFEFVGLFGGSPNVLVVNASLPVHSVADLIRYAKESKSGVTFASSGTGSSTHLSAEIFKTQAGLNILHVPYKGAAPALADLLGGQVQCMFNAASSTVALIQSGKLRALAVTSAQRMPQLPDVPTLAESGFPGFDITTWNGLVVPAGTPVPVVMRLNAALNATLAMPSTQKSFADLAALTMPGTPDGMRKLAIAEIERWRPVVQASGARVD</sequence>
<evidence type="ECO:0000256" key="2">
    <source>
        <dbReference type="SAM" id="SignalP"/>
    </source>
</evidence>
<dbReference type="PROSITE" id="PS51318">
    <property type="entry name" value="TAT"/>
    <property type="match status" value="1"/>
</dbReference>
<evidence type="ECO:0000313" key="3">
    <source>
        <dbReference type="EMBL" id="ARP80417.1"/>
    </source>
</evidence>
<feature type="chain" id="PRO_5013026624" evidence="2">
    <location>
        <begin position="29"/>
        <end position="328"/>
    </location>
</feature>
<dbReference type="InterPro" id="IPR042100">
    <property type="entry name" value="Bug_dom1"/>
</dbReference>
<dbReference type="PIRSF" id="PIRSF017082">
    <property type="entry name" value="YflP"/>
    <property type="match status" value="1"/>
</dbReference>
<protein>
    <submittedName>
        <fullName evidence="3">MFS transporter</fullName>
    </submittedName>
</protein>
<dbReference type="STRING" id="1416806.CAL12_05925"/>
<keyword evidence="2" id="KW-0732">Signal</keyword>
<dbReference type="CDD" id="cd13578">
    <property type="entry name" value="PBP2_Bug27"/>
    <property type="match status" value="1"/>
</dbReference>
<dbReference type="PANTHER" id="PTHR42928">
    <property type="entry name" value="TRICARBOXYLATE-BINDING PROTEIN"/>
    <property type="match status" value="1"/>
</dbReference>
<dbReference type="Proteomes" id="UP000194151">
    <property type="component" value="Chromosome"/>
</dbReference>
<dbReference type="InterPro" id="IPR006311">
    <property type="entry name" value="TAT_signal"/>
</dbReference>
<dbReference type="Gene3D" id="3.40.190.150">
    <property type="entry name" value="Bordetella uptake gene, domain 1"/>
    <property type="match status" value="1"/>
</dbReference>
<dbReference type="InterPro" id="IPR005064">
    <property type="entry name" value="BUG"/>
</dbReference>
<dbReference type="OrthoDB" id="8638081at2"/>
<dbReference type="Gene3D" id="3.40.190.10">
    <property type="entry name" value="Periplasmic binding protein-like II"/>
    <property type="match status" value="1"/>
</dbReference>